<dbReference type="Proteomes" id="UP000711996">
    <property type="component" value="Unassembled WGS sequence"/>
</dbReference>
<reference evidence="1" key="1">
    <citation type="submission" date="2019-06" db="EMBL/GenBank/DDBJ databases">
        <authorList>
            <person name="Gan P."/>
            <person name="Shirasu K."/>
        </authorList>
    </citation>
    <scope>NUCLEOTIDE SEQUENCE [LARGE SCALE GENOMIC DNA]</scope>
    <source>
        <strain evidence="1">CAD2</strain>
    </source>
</reference>
<dbReference type="EMBL" id="QPMT01000027">
    <property type="protein sequence ID" value="KAF4856630.1"/>
    <property type="molecule type" value="Genomic_DNA"/>
</dbReference>
<organism evidence="1 2">
    <name type="scientific">Colletotrichum siamense</name>
    <name type="common">Anthracnose fungus</name>
    <dbReference type="NCBI Taxonomy" id="690259"/>
    <lineage>
        <taxon>Eukaryota</taxon>
        <taxon>Fungi</taxon>
        <taxon>Dikarya</taxon>
        <taxon>Ascomycota</taxon>
        <taxon>Pezizomycotina</taxon>
        <taxon>Sordariomycetes</taxon>
        <taxon>Hypocreomycetidae</taxon>
        <taxon>Glomerellales</taxon>
        <taxon>Glomerellaceae</taxon>
        <taxon>Colletotrichum</taxon>
        <taxon>Colletotrichum gloeosporioides species complex</taxon>
    </lineage>
</organism>
<dbReference type="OrthoDB" id="3944545at2759"/>
<evidence type="ECO:0000313" key="1">
    <source>
        <dbReference type="EMBL" id="KAF4856630.1"/>
    </source>
</evidence>
<gene>
    <name evidence="1" type="ORF">CGCSCA2_v008476</name>
</gene>
<comment type="caution">
    <text evidence="1">The sequence shown here is derived from an EMBL/GenBank/DDBJ whole genome shotgun (WGS) entry which is preliminary data.</text>
</comment>
<accession>A0A9P5EPK1</accession>
<keyword evidence="2" id="KW-1185">Reference proteome</keyword>
<protein>
    <submittedName>
        <fullName evidence="1">Uncharacterized protein</fullName>
    </submittedName>
</protein>
<proteinExistence type="predicted"/>
<name>A0A9P5EPK1_COLSI</name>
<dbReference type="AlphaFoldDB" id="A0A9P5EPK1"/>
<sequence length="200" mass="22638">MPSPLTSPQAPRLLWRLQGPLAESSFVVRNWDTQDPPPGDDDCVYGELLDDLHYESECSSSEGDEEGDNGREGELLRCCDTDRPKQALPLVIEASNMEYISIHDYESALHPWLMGLRQEITRADNMLGDRKPEEYEHLEVDTTNPQNLSIMDEKRFLGYRYTGLPAQMPMSEEHAYLLSNVLTLDDPPFRNIPLLGGDTG</sequence>
<evidence type="ECO:0000313" key="2">
    <source>
        <dbReference type="Proteomes" id="UP000711996"/>
    </source>
</evidence>